<dbReference type="PANTHER" id="PTHR11956:SF11">
    <property type="entry name" value="ARGININE--TRNA LIGASE, MITOCHONDRIAL-RELATED"/>
    <property type="match status" value="1"/>
</dbReference>
<dbReference type="Gene3D" id="3.40.50.620">
    <property type="entry name" value="HUPs"/>
    <property type="match status" value="1"/>
</dbReference>
<evidence type="ECO:0000256" key="8">
    <source>
        <dbReference type="ARBA" id="ARBA00022840"/>
    </source>
</evidence>
<feature type="domain" description="DALR anticodon binding" evidence="16">
    <location>
        <begin position="413"/>
        <end position="528"/>
    </location>
</feature>
<dbReference type="GO" id="GO:0005739">
    <property type="term" value="C:mitochondrion"/>
    <property type="evidence" value="ECO:0007669"/>
    <property type="project" value="TreeGrafter"/>
</dbReference>
<keyword evidence="5" id="KW-0963">Cytoplasm</keyword>
<evidence type="ECO:0000256" key="12">
    <source>
        <dbReference type="ARBA" id="ARBA00039495"/>
    </source>
</evidence>
<comment type="similarity">
    <text evidence="2 15">Belongs to the class-I aminoacyl-tRNA synthetase family.</text>
</comment>
<dbReference type="InterPro" id="IPR014729">
    <property type="entry name" value="Rossmann-like_a/b/a_fold"/>
</dbReference>
<sequence>MATCIRKILVNRLDDVIENVDFDKFSNGIISVNKDKFNKSILESIVKNGPIYNKGDLDIEKKKIVVEFSSPNIAKPFHVGHLHSTVLGNCLSNLYKTFNHDVVRLNYLGDHGLQVVLLCVAFQRYGSEEKLQADPLKHLYEVYVEIHNKIDEEAGGDDGRLTPTYTETKELYQRIDSGERVEEFETLWKRLCDISRSEYDKMYKRLGIEFDETHTESMYRERARQLVKDLNEQGKLKERNGMGALVSQKGDKEYTIYIKKSDGSSLYLTRDIVAAVDRYEKYNFDKIHYVVSEDQAAHFRNLYISLNMLYPDILQNIQKHEFHLMFGKIFGISTRKGNAVFLEEVLNTAKNEARKIIESSETTKINMDEFDKIADHLALSSVVVQYLSSSRRRSYDFNLEKFVNLKADSGLFLQYCHARLYSLKKEMKIDDIETIDYKLLPEEKACFLIFQLSRYPDVLQLALDKYQPHTLVQYLFVLGHAINSAYAELKVNGQDKGTMEARLGLFNCARETLAHGLRILGLEPLNEL</sequence>
<comment type="subcellular location">
    <subcellularLocation>
        <location evidence="1">Cytoplasm</location>
    </subcellularLocation>
</comment>
<dbReference type="Proteomes" id="UP000030746">
    <property type="component" value="Unassembled WGS sequence"/>
</dbReference>
<dbReference type="EMBL" id="KB202284">
    <property type="protein sequence ID" value="ESO91022.1"/>
    <property type="molecule type" value="Genomic_DNA"/>
</dbReference>
<keyword evidence="6 15" id="KW-0436">Ligase</keyword>
<organism evidence="17 18">
    <name type="scientific">Lottia gigantea</name>
    <name type="common">Giant owl limpet</name>
    <dbReference type="NCBI Taxonomy" id="225164"/>
    <lineage>
        <taxon>Eukaryota</taxon>
        <taxon>Metazoa</taxon>
        <taxon>Spiralia</taxon>
        <taxon>Lophotrochozoa</taxon>
        <taxon>Mollusca</taxon>
        <taxon>Gastropoda</taxon>
        <taxon>Patellogastropoda</taxon>
        <taxon>Lottioidea</taxon>
        <taxon>Lottiidae</taxon>
        <taxon>Lottia</taxon>
    </lineage>
</organism>
<gene>
    <name evidence="17" type="ORF">LOTGIDRAFT_163540</name>
</gene>
<evidence type="ECO:0000313" key="18">
    <source>
        <dbReference type="Proteomes" id="UP000030746"/>
    </source>
</evidence>
<dbReference type="GeneID" id="20239450"/>
<dbReference type="InterPro" id="IPR035684">
    <property type="entry name" value="ArgRS_core"/>
</dbReference>
<evidence type="ECO:0000256" key="14">
    <source>
        <dbReference type="ARBA" id="ARBA00049595"/>
    </source>
</evidence>
<comment type="catalytic activity">
    <reaction evidence="13">
        <text>tRNA(Arg) + L-arginine + ATP = L-arginyl-tRNA(Arg) + AMP + diphosphate</text>
        <dbReference type="Rhea" id="RHEA:20301"/>
        <dbReference type="Rhea" id="RHEA-COMP:9658"/>
        <dbReference type="Rhea" id="RHEA-COMP:9673"/>
        <dbReference type="ChEBI" id="CHEBI:30616"/>
        <dbReference type="ChEBI" id="CHEBI:32682"/>
        <dbReference type="ChEBI" id="CHEBI:33019"/>
        <dbReference type="ChEBI" id="CHEBI:78442"/>
        <dbReference type="ChEBI" id="CHEBI:78513"/>
        <dbReference type="ChEBI" id="CHEBI:456215"/>
        <dbReference type="EC" id="6.1.1.19"/>
    </reaction>
</comment>
<evidence type="ECO:0000256" key="9">
    <source>
        <dbReference type="ARBA" id="ARBA00022917"/>
    </source>
</evidence>
<dbReference type="InterPro" id="IPR009080">
    <property type="entry name" value="tRNAsynth_Ia_anticodon-bd"/>
</dbReference>
<reference evidence="17 18" key="1">
    <citation type="journal article" date="2013" name="Nature">
        <title>Insights into bilaterian evolution from three spiralian genomes.</title>
        <authorList>
            <person name="Simakov O."/>
            <person name="Marletaz F."/>
            <person name="Cho S.J."/>
            <person name="Edsinger-Gonzales E."/>
            <person name="Havlak P."/>
            <person name="Hellsten U."/>
            <person name="Kuo D.H."/>
            <person name="Larsson T."/>
            <person name="Lv J."/>
            <person name="Arendt D."/>
            <person name="Savage R."/>
            <person name="Osoegawa K."/>
            <person name="de Jong P."/>
            <person name="Grimwood J."/>
            <person name="Chapman J.A."/>
            <person name="Shapiro H."/>
            <person name="Aerts A."/>
            <person name="Otillar R.P."/>
            <person name="Terry A.Y."/>
            <person name="Boore J.L."/>
            <person name="Grigoriev I.V."/>
            <person name="Lindberg D.R."/>
            <person name="Seaver E.C."/>
            <person name="Weisblat D.A."/>
            <person name="Putnam N.H."/>
            <person name="Rokhsar D.S."/>
        </authorList>
    </citation>
    <scope>NUCLEOTIDE SEQUENCE [LARGE SCALE GENOMIC DNA]</scope>
</reference>
<dbReference type="CTD" id="20239450"/>
<dbReference type="RefSeq" id="XP_009058292.1">
    <property type="nucleotide sequence ID" value="XM_009060044.1"/>
</dbReference>
<comment type="subunit">
    <text evidence="3">Monomer.</text>
</comment>
<dbReference type="PRINTS" id="PR01038">
    <property type="entry name" value="TRNASYNTHARG"/>
</dbReference>
<evidence type="ECO:0000313" key="17">
    <source>
        <dbReference type="EMBL" id="ESO91022.1"/>
    </source>
</evidence>
<dbReference type="KEGG" id="lgi:LOTGIDRAFT_163540"/>
<evidence type="ECO:0000256" key="15">
    <source>
        <dbReference type="RuleBase" id="RU363038"/>
    </source>
</evidence>
<accession>V4A2V0</accession>
<dbReference type="Pfam" id="PF05746">
    <property type="entry name" value="DALR_1"/>
    <property type="match status" value="1"/>
</dbReference>
<dbReference type="AlphaFoldDB" id="V4A2V0"/>
<dbReference type="GO" id="GO:0004814">
    <property type="term" value="F:arginine-tRNA ligase activity"/>
    <property type="evidence" value="ECO:0007669"/>
    <property type="project" value="UniProtKB-EC"/>
</dbReference>
<evidence type="ECO:0000256" key="10">
    <source>
        <dbReference type="ARBA" id="ARBA00023146"/>
    </source>
</evidence>
<dbReference type="InterPro" id="IPR008909">
    <property type="entry name" value="DALR_anticod-bd"/>
</dbReference>
<evidence type="ECO:0000256" key="1">
    <source>
        <dbReference type="ARBA" id="ARBA00004496"/>
    </source>
</evidence>
<evidence type="ECO:0000256" key="7">
    <source>
        <dbReference type="ARBA" id="ARBA00022741"/>
    </source>
</evidence>
<dbReference type="Gene3D" id="1.10.730.10">
    <property type="entry name" value="Isoleucyl-tRNA Synthetase, Domain 1"/>
    <property type="match status" value="1"/>
</dbReference>
<dbReference type="GO" id="GO:0032543">
    <property type="term" value="P:mitochondrial translation"/>
    <property type="evidence" value="ECO:0007669"/>
    <property type="project" value="TreeGrafter"/>
</dbReference>
<evidence type="ECO:0000256" key="6">
    <source>
        <dbReference type="ARBA" id="ARBA00022598"/>
    </source>
</evidence>
<dbReference type="PROSITE" id="PS00178">
    <property type="entry name" value="AA_TRNA_LIGASE_I"/>
    <property type="match status" value="1"/>
</dbReference>
<dbReference type="InterPro" id="IPR001412">
    <property type="entry name" value="aa-tRNA-synth_I_CS"/>
</dbReference>
<dbReference type="STRING" id="225164.V4A2V0"/>
<evidence type="ECO:0000256" key="2">
    <source>
        <dbReference type="ARBA" id="ARBA00005594"/>
    </source>
</evidence>
<dbReference type="PANTHER" id="PTHR11956">
    <property type="entry name" value="ARGINYL-TRNA SYNTHETASE"/>
    <property type="match status" value="1"/>
</dbReference>
<evidence type="ECO:0000256" key="5">
    <source>
        <dbReference type="ARBA" id="ARBA00022490"/>
    </source>
</evidence>
<keyword evidence="18" id="KW-1185">Reference proteome</keyword>
<dbReference type="FunFam" id="3.40.50.620:FF:000116">
    <property type="entry name" value="Arginine--tRNA ligase"/>
    <property type="match status" value="1"/>
</dbReference>
<name>V4A2V0_LOTGI</name>
<evidence type="ECO:0000256" key="4">
    <source>
        <dbReference type="ARBA" id="ARBA00012837"/>
    </source>
</evidence>
<protein>
    <recommendedName>
        <fullName evidence="12">Probable arginine--tRNA ligase, mitochondrial</fullName>
        <ecNumber evidence="4">6.1.1.19</ecNumber>
    </recommendedName>
    <alternativeName>
        <fullName evidence="11">Arginyl-tRNA synthetase</fullName>
    </alternativeName>
</protein>
<comment type="function">
    <text evidence="14">Catalyzes the attachment of arginine to tRNA(Arg) in a two-step reaction: arginine is first activated by ATP to form Arg-AMP and then transferred to the acceptor end of tRNA(Arg).</text>
</comment>
<dbReference type="InterPro" id="IPR001278">
    <property type="entry name" value="Arg-tRNA-ligase"/>
</dbReference>
<proteinExistence type="inferred from homology"/>
<evidence type="ECO:0000259" key="16">
    <source>
        <dbReference type="SMART" id="SM00836"/>
    </source>
</evidence>
<dbReference type="EC" id="6.1.1.19" evidence="4"/>
<dbReference type="HOGENOM" id="CLU_006406_6_2_1"/>
<keyword evidence="9 15" id="KW-0648">Protein biosynthesis</keyword>
<evidence type="ECO:0000256" key="3">
    <source>
        <dbReference type="ARBA" id="ARBA00011245"/>
    </source>
</evidence>
<dbReference type="GO" id="GO:0006420">
    <property type="term" value="P:arginyl-tRNA aminoacylation"/>
    <property type="evidence" value="ECO:0007669"/>
    <property type="project" value="InterPro"/>
</dbReference>
<evidence type="ECO:0000256" key="11">
    <source>
        <dbReference type="ARBA" id="ARBA00033033"/>
    </source>
</evidence>
<dbReference type="Pfam" id="PF00750">
    <property type="entry name" value="tRNA-synt_1d"/>
    <property type="match status" value="1"/>
</dbReference>
<dbReference type="SMART" id="SM00836">
    <property type="entry name" value="DALR_1"/>
    <property type="match status" value="1"/>
</dbReference>
<keyword evidence="8 15" id="KW-0067">ATP-binding</keyword>
<dbReference type="FunFam" id="1.10.730.10:FF:000006">
    <property type="entry name" value="Arginyl-tRNA synthetase 2, mitochondrial"/>
    <property type="match status" value="1"/>
</dbReference>
<evidence type="ECO:0000256" key="13">
    <source>
        <dbReference type="ARBA" id="ARBA00049339"/>
    </source>
</evidence>
<dbReference type="GO" id="GO:0005524">
    <property type="term" value="F:ATP binding"/>
    <property type="evidence" value="ECO:0007669"/>
    <property type="project" value="UniProtKB-KW"/>
</dbReference>
<keyword evidence="7 15" id="KW-0547">Nucleotide-binding</keyword>
<dbReference type="OrthoDB" id="68056at2759"/>
<dbReference type="SUPFAM" id="SSF52374">
    <property type="entry name" value="Nucleotidylyl transferase"/>
    <property type="match status" value="1"/>
</dbReference>
<dbReference type="SUPFAM" id="SSF47323">
    <property type="entry name" value="Anticodon-binding domain of a subclass of class I aminoacyl-tRNA synthetases"/>
    <property type="match status" value="1"/>
</dbReference>
<dbReference type="OMA" id="YEFKWER"/>
<dbReference type="NCBIfam" id="TIGR00456">
    <property type="entry name" value="argS"/>
    <property type="match status" value="1"/>
</dbReference>
<keyword evidence="10 15" id="KW-0030">Aminoacyl-tRNA synthetase</keyword>